<dbReference type="InterPro" id="IPR008756">
    <property type="entry name" value="Peptidase_M56"/>
</dbReference>
<dbReference type="CDD" id="cd07341">
    <property type="entry name" value="M56_BlaR1_MecR1_like"/>
    <property type="match status" value="1"/>
</dbReference>
<keyword evidence="5" id="KW-1185">Reference proteome</keyword>
<accession>A0A6M5Z5Z3</accession>
<feature type="transmembrane region" description="Helical" evidence="2">
    <location>
        <begin position="165"/>
        <end position="185"/>
    </location>
</feature>
<dbReference type="PANTHER" id="PTHR34978:SF3">
    <property type="entry name" value="SLR0241 PROTEIN"/>
    <property type="match status" value="1"/>
</dbReference>
<dbReference type="InterPro" id="IPR008969">
    <property type="entry name" value="CarboxyPept-like_regulatory"/>
</dbReference>
<dbReference type="SUPFAM" id="SSF49452">
    <property type="entry name" value="Starch-binding domain-like"/>
    <property type="match status" value="1"/>
</dbReference>
<dbReference type="RefSeq" id="WP_171475638.1">
    <property type="nucleotide sequence ID" value="NZ_CP053452.2"/>
</dbReference>
<dbReference type="KEGG" id="ftj:FTUN_8640"/>
<dbReference type="Pfam" id="PF05569">
    <property type="entry name" value="Peptidase_M56"/>
    <property type="match status" value="1"/>
</dbReference>
<feature type="transmembrane region" description="Helical" evidence="2">
    <location>
        <begin position="360"/>
        <end position="384"/>
    </location>
</feature>
<keyword evidence="2" id="KW-0472">Membrane</keyword>
<dbReference type="SUPFAM" id="SSF49464">
    <property type="entry name" value="Carboxypeptidase regulatory domain-like"/>
    <property type="match status" value="2"/>
</dbReference>
<dbReference type="Gene3D" id="2.60.40.1120">
    <property type="entry name" value="Carboxypeptidase-like, regulatory domain"/>
    <property type="match status" value="2"/>
</dbReference>
<protein>
    <recommendedName>
        <fullName evidence="3">Peptidase M56 domain-containing protein</fullName>
    </recommendedName>
</protein>
<gene>
    <name evidence="4" type="ORF">FTUN_8640</name>
</gene>
<feature type="compositionally biased region" description="Basic and acidic residues" evidence="1">
    <location>
        <begin position="391"/>
        <end position="403"/>
    </location>
</feature>
<evidence type="ECO:0000313" key="5">
    <source>
        <dbReference type="Proteomes" id="UP000503447"/>
    </source>
</evidence>
<dbReference type="InterPro" id="IPR052173">
    <property type="entry name" value="Beta-lactam_resp_regulator"/>
</dbReference>
<organism evidence="4 5">
    <name type="scientific">Frigoriglobus tundricola</name>
    <dbReference type="NCBI Taxonomy" id="2774151"/>
    <lineage>
        <taxon>Bacteria</taxon>
        <taxon>Pseudomonadati</taxon>
        <taxon>Planctomycetota</taxon>
        <taxon>Planctomycetia</taxon>
        <taxon>Gemmatales</taxon>
        <taxon>Gemmataceae</taxon>
        <taxon>Frigoriglobus</taxon>
    </lineage>
</organism>
<evidence type="ECO:0000256" key="2">
    <source>
        <dbReference type="SAM" id="Phobius"/>
    </source>
</evidence>
<dbReference type="GO" id="GO:0030246">
    <property type="term" value="F:carbohydrate binding"/>
    <property type="evidence" value="ECO:0007669"/>
    <property type="project" value="InterPro"/>
</dbReference>
<proteinExistence type="predicted"/>
<dbReference type="EMBL" id="CP053452">
    <property type="protein sequence ID" value="QJX01002.1"/>
    <property type="molecule type" value="Genomic_DNA"/>
</dbReference>
<name>A0A6M5Z5Z3_9BACT</name>
<sequence length="935" mass="100536">MPWDDVFALEWLARAAAGGFVLLAAAAVAVRCCRQPADRVRVIGLALPGALLVPWVALVPGLPRWDLAVLPAESVTKSPVPAPKPATAPAEPAPTFRPMAVSVPPSETAAAGPAPRSAPDTTFPSEGAETGGAGGAVQSSASQEPAAALEAPPVWTAARVVVCGYALLSGLALLWLAVGLGRLYLLWRGARPAPADLVALLREIGGPAADGVPLLVSPRLDSPVAFGGWRPIILLPESALTPDGRGAVRYGLAHEWSHVERGDIWRWYLVTLAQLFLFYQPLFWWLRRQLRLGQDFLADARATEQTADPIEYAEYLVTLARRRMGVPGLVLGITDRRSNLTRRVHMLLLNRTPLSRRCRLAWTCGAALLAFGLVTGTAAVRLAGAAPARPADPRDDKKAEEPKPAAAPAKGETLSYTGQVKDKETGKPLAGATVTVRRSIYGDPTRSDTNPVLEETKHTTNAEGRYAFTIPPEQTAERYLYIELDVEHPDHAPQKGFGYALSMIRKNEKLGGRPFFESVELRPAKPVTGVVKTPDGQPAAGVKVMAYSVTSKKPQGTFEYGSFADTRTDAEGKFRLALVSPGWAVVWVLPEKFVPTTHVVKDKRGDLGAFTLQTGPRLRGALLDAKGKPLAGVIVNAESRERNEEITEPVADNINRSAVTNEKGEFELNPLPPGQYVVTPGTYARDGSVDRKAIPARPVPGVFVGTKVVLKAGADPENLEVRAVPHVTIEARYLDSKGQPTRGHSADVFGQIDGVPWFGEAKVSPDGKMVALVPHGLEQVQFNLMTNEHGVLRWRKTKDGPLNSSRTAMLGTLTDDVKGIEVIRYTAPILLVKVRTKDGSKPADLAVTAAYAKDKGPFEGRLVVAGGRTSDVSFEQQEDGRFRSSQLLPDEEVTVTGHAEGYAGVSQKVSLAEGTTKEIEIVLEKAAEKKDVEKK</sequence>
<feature type="domain" description="Peptidase M56" evidence="3">
    <location>
        <begin position="211"/>
        <end position="347"/>
    </location>
</feature>
<dbReference type="AlphaFoldDB" id="A0A6M5Z5Z3"/>
<feature type="transmembrane region" description="Helical" evidence="2">
    <location>
        <begin position="12"/>
        <end position="30"/>
    </location>
</feature>
<evidence type="ECO:0000259" key="3">
    <source>
        <dbReference type="Pfam" id="PF05569"/>
    </source>
</evidence>
<evidence type="ECO:0000313" key="4">
    <source>
        <dbReference type="EMBL" id="QJX01002.1"/>
    </source>
</evidence>
<feature type="transmembrane region" description="Helical" evidence="2">
    <location>
        <begin position="265"/>
        <end position="286"/>
    </location>
</feature>
<dbReference type="InterPro" id="IPR013784">
    <property type="entry name" value="Carb-bd-like_fold"/>
</dbReference>
<evidence type="ECO:0000256" key="1">
    <source>
        <dbReference type="SAM" id="MobiDB-lite"/>
    </source>
</evidence>
<feature type="region of interest" description="Disordered" evidence="1">
    <location>
        <begin position="385"/>
        <end position="413"/>
    </location>
</feature>
<feature type="region of interest" description="Disordered" evidence="1">
    <location>
        <begin position="76"/>
        <end position="141"/>
    </location>
</feature>
<keyword evidence="2" id="KW-0812">Transmembrane</keyword>
<dbReference type="Proteomes" id="UP000503447">
    <property type="component" value="Chromosome"/>
</dbReference>
<reference evidence="5" key="1">
    <citation type="submission" date="2020-05" db="EMBL/GenBank/DDBJ databases">
        <title>Frigoriglobus tundricola gen. nov., sp. nov., a psychrotolerant cellulolytic planctomycete of the family Gemmataceae with two divergent copies of 16S rRNA gene.</title>
        <authorList>
            <person name="Kulichevskaya I.S."/>
            <person name="Ivanova A.A."/>
            <person name="Naumoff D.G."/>
            <person name="Beletsky A.V."/>
            <person name="Rijpstra W.I.C."/>
            <person name="Sinninghe Damste J.S."/>
            <person name="Mardanov A.V."/>
            <person name="Ravin N.V."/>
            <person name="Dedysh S.N."/>
        </authorList>
    </citation>
    <scope>NUCLEOTIDE SEQUENCE [LARGE SCALE GENOMIC DNA]</scope>
    <source>
        <strain evidence="5">PL17</strain>
    </source>
</reference>
<dbReference type="PANTHER" id="PTHR34978">
    <property type="entry name" value="POSSIBLE SENSOR-TRANSDUCER PROTEIN BLAR"/>
    <property type="match status" value="1"/>
</dbReference>
<keyword evidence="2" id="KW-1133">Transmembrane helix</keyword>